<dbReference type="InterPro" id="IPR010982">
    <property type="entry name" value="Lambda_DNA-bd_dom_sf"/>
</dbReference>
<dbReference type="SMART" id="SM00530">
    <property type="entry name" value="HTH_XRE"/>
    <property type="match status" value="1"/>
</dbReference>
<proteinExistence type="predicted"/>
<dbReference type="Pfam" id="PF01381">
    <property type="entry name" value="HTH_3"/>
    <property type="match status" value="1"/>
</dbReference>
<name>A0A9D0Z027_9FIRM</name>
<comment type="caution">
    <text evidence="3">The sequence shown here is derived from an EMBL/GenBank/DDBJ whole genome shotgun (WGS) entry which is preliminary data.</text>
</comment>
<dbReference type="Proteomes" id="UP000886725">
    <property type="component" value="Unassembled WGS sequence"/>
</dbReference>
<keyword evidence="1" id="KW-0238">DNA-binding</keyword>
<dbReference type="CDD" id="cd00093">
    <property type="entry name" value="HTH_XRE"/>
    <property type="match status" value="1"/>
</dbReference>
<dbReference type="AlphaFoldDB" id="A0A9D0Z027"/>
<organism evidence="3 4">
    <name type="scientific">Candidatus Faecenecus gallistercoris</name>
    <dbReference type="NCBI Taxonomy" id="2840793"/>
    <lineage>
        <taxon>Bacteria</taxon>
        <taxon>Bacillati</taxon>
        <taxon>Bacillota</taxon>
        <taxon>Bacillota incertae sedis</taxon>
        <taxon>Candidatus Faecenecus</taxon>
    </lineage>
</organism>
<reference evidence="3" key="2">
    <citation type="journal article" date="2021" name="PeerJ">
        <title>Extensive microbial diversity within the chicken gut microbiome revealed by metagenomics and culture.</title>
        <authorList>
            <person name="Gilroy R."/>
            <person name="Ravi A."/>
            <person name="Getino M."/>
            <person name="Pursley I."/>
            <person name="Horton D.L."/>
            <person name="Alikhan N.F."/>
            <person name="Baker D."/>
            <person name="Gharbi K."/>
            <person name="Hall N."/>
            <person name="Watson M."/>
            <person name="Adriaenssens E.M."/>
            <person name="Foster-Nyarko E."/>
            <person name="Jarju S."/>
            <person name="Secka A."/>
            <person name="Antonio M."/>
            <person name="Oren A."/>
            <person name="Chaudhuri R.R."/>
            <person name="La Ragione R."/>
            <person name="Hildebrand F."/>
            <person name="Pallen M.J."/>
        </authorList>
    </citation>
    <scope>NUCLEOTIDE SEQUENCE</scope>
    <source>
        <strain evidence="3">CHK165-10780</strain>
    </source>
</reference>
<feature type="domain" description="HTH cro/C1-type" evidence="2">
    <location>
        <begin position="10"/>
        <end position="64"/>
    </location>
</feature>
<dbReference type="PANTHER" id="PTHR46558">
    <property type="entry name" value="TRACRIPTIONAL REGULATORY PROTEIN-RELATED-RELATED"/>
    <property type="match status" value="1"/>
</dbReference>
<evidence type="ECO:0000256" key="1">
    <source>
        <dbReference type="ARBA" id="ARBA00023125"/>
    </source>
</evidence>
<gene>
    <name evidence="3" type="ORF">IAC85_05250</name>
</gene>
<dbReference type="SUPFAM" id="SSF47413">
    <property type="entry name" value="lambda repressor-like DNA-binding domains"/>
    <property type="match status" value="1"/>
</dbReference>
<evidence type="ECO:0000259" key="2">
    <source>
        <dbReference type="PROSITE" id="PS50943"/>
    </source>
</evidence>
<protein>
    <submittedName>
        <fullName evidence="3">Helix-turn-helix transcriptional regulator</fullName>
    </submittedName>
</protein>
<dbReference type="InterPro" id="IPR001387">
    <property type="entry name" value="Cro/C1-type_HTH"/>
</dbReference>
<evidence type="ECO:0000313" key="4">
    <source>
        <dbReference type="Proteomes" id="UP000886725"/>
    </source>
</evidence>
<evidence type="ECO:0000313" key="3">
    <source>
        <dbReference type="EMBL" id="HIQ65127.1"/>
    </source>
</evidence>
<dbReference type="PROSITE" id="PS50943">
    <property type="entry name" value="HTH_CROC1"/>
    <property type="match status" value="1"/>
</dbReference>
<dbReference type="PANTHER" id="PTHR46558:SF3">
    <property type="entry name" value="TRANSCRIPTIONAL REGULATOR"/>
    <property type="match status" value="1"/>
</dbReference>
<reference evidence="3" key="1">
    <citation type="submission" date="2020-10" db="EMBL/GenBank/DDBJ databases">
        <authorList>
            <person name="Gilroy R."/>
        </authorList>
    </citation>
    <scope>NUCLEOTIDE SEQUENCE</scope>
    <source>
        <strain evidence="3">CHK165-10780</strain>
    </source>
</reference>
<dbReference type="GO" id="GO:0003677">
    <property type="term" value="F:DNA binding"/>
    <property type="evidence" value="ECO:0007669"/>
    <property type="project" value="UniProtKB-KW"/>
</dbReference>
<accession>A0A9D0Z027</accession>
<dbReference type="EMBL" id="DVFU01000101">
    <property type="protein sequence ID" value="HIQ65127.1"/>
    <property type="molecule type" value="Genomic_DNA"/>
</dbReference>
<dbReference type="Gene3D" id="1.10.260.40">
    <property type="entry name" value="lambda repressor-like DNA-binding domains"/>
    <property type="match status" value="1"/>
</dbReference>
<sequence length="68" mass="8014">MKKITVGQKIAKRRKEKGLTQKELAEMLHLTNKDVSRWESCDWYPNYEVLGKLCEILDISLDDLFDTK</sequence>